<dbReference type="PANTHER" id="PTHR33175:SF3">
    <property type="entry name" value="DNA-BINDING PROTEIN HU-BETA"/>
    <property type="match status" value="1"/>
</dbReference>
<feature type="compositionally biased region" description="Basic residues" evidence="4">
    <location>
        <begin position="225"/>
        <end position="244"/>
    </location>
</feature>
<dbReference type="RefSeq" id="WP_238329672.1">
    <property type="nucleotide sequence ID" value="NZ_BAAAIL010000002.1"/>
</dbReference>
<evidence type="ECO:0000256" key="3">
    <source>
        <dbReference type="RuleBase" id="RU003939"/>
    </source>
</evidence>
<dbReference type="InterPro" id="IPR020816">
    <property type="entry name" value="Histone-like_DNA-bd_CS"/>
</dbReference>
<proteinExistence type="inferred from homology"/>
<keyword evidence="1" id="KW-0226">DNA condensation</keyword>
<gene>
    <name evidence="5" type="ORF">FB476_2196</name>
</gene>
<dbReference type="InterPro" id="IPR000119">
    <property type="entry name" value="Hist_DNA-bd"/>
</dbReference>
<feature type="region of interest" description="Disordered" evidence="4">
    <location>
        <begin position="106"/>
        <end position="244"/>
    </location>
</feature>
<dbReference type="GO" id="GO:0030261">
    <property type="term" value="P:chromosome condensation"/>
    <property type="evidence" value="ECO:0007669"/>
    <property type="project" value="UniProtKB-KW"/>
</dbReference>
<sequence>MVNKNDLVEALAPRLGGRSAAALAVETIVDVVLREVAAGESVTITGFGTFEPVERAPRTGRNPHTGEPVPIPATRTPRFRPSSYFKAVVSDPLRLPTHGLAGVRTHAVEGDGNGADHWGASTGRAGAPASIRRSEAPAQPEPEPERGPSEPEAPAPPSRGGQPATVRAERPAPEEPPAVEPARDPNPAAGRSIGGDQITADMISAKKAARARAASQQGGEPEPGKKKKKKKKGKKDGKSAKKGS</sequence>
<dbReference type="PANTHER" id="PTHR33175">
    <property type="entry name" value="DNA-BINDING PROTEIN HU"/>
    <property type="match status" value="1"/>
</dbReference>
<evidence type="ECO:0000313" key="5">
    <source>
        <dbReference type="EMBL" id="TQM97291.1"/>
    </source>
</evidence>
<keyword evidence="2 5" id="KW-0238">DNA-binding</keyword>
<dbReference type="GO" id="GO:0003677">
    <property type="term" value="F:DNA binding"/>
    <property type="evidence" value="ECO:0007669"/>
    <property type="project" value="UniProtKB-KW"/>
</dbReference>
<evidence type="ECO:0000313" key="6">
    <source>
        <dbReference type="Proteomes" id="UP000315133"/>
    </source>
</evidence>
<keyword evidence="6" id="KW-1185">Reference proteome</keyword>
<protein>
    <submittedName>
        <fullName evidence="5">DNA-binding protein HU-beta</fullName>
    </submittedName>
</protein>
<dbReference type="Pfam" id="PF00216">
    <property type="entry name" value="Bac_DNA_binding"/>
    <property type="match status" value="1"/>
</dbReference>
<evidence type="ECO:0000256" key="4">
    <source>
        <dbReference type="SAM" id="MobiDB-lite"/>
    </source>
</evidence>
<feature type="region of interest" description="Disordered" evidence="4">
    <location>
        <begin position="53"/>
        <end position="78"/>
    </location>
</feature>
<comment type="caution">
    <text evidence="5">The sequence shown here is derived from an EMBL/GenBank/DDBJ whole genome shotgun (WGS) entry which is preliminary data.</text>
</comment>
<dbReference type="SUPFAM" id="SSF47729">
    <property type="entry name" value="IHF-like DNA-binding proteins"/>
    <property type="match status" value="1"/>
</dbReference>
<dbReference type="InterPro" id="IPR010992">
    <property type="entry name" value="IHF-like_DNA-bd_dom_sf"/>
</dbReference>
<accession>A0A543KQD5</accession>
<dbReference type="AlphaFoldDB" id="A0A543KQD5"/>
<reference evidence="5 6" key="1">
    <citation type="submission" date="2019-06" db="EMBL/GenBank/DDBJ databases">
        <title>Sequencing the genomes of 1000 actinobacteria strains.</title>
        <authorList>
            <person name="Klenk H.-P."/>
        </authorList>
    </citation>
    <scope>NUCLEOTIDE SEQUENCE [LARGE SCALE GENOMIC DNA]</scope>
    <source>
        <strain evidence="5 6">DSM 12362</strain>
    </source>
</reference>
<dbReference type="CDD" id="cd13831">
    <property type="entry name" value="HU"/>
    <property type="match status" value="1"/>
</dbReference>
<dbReference type="SMART" id="SM00411">
    <property type="entry name" value="BHL"/>
    <property type="match status" value="1"/>
</dbReference>
<organism evidence="5 6">
    <name type="scientific">Ornithinimicrobium humiphilum</name>
    <dbReference type="NCBI Taxonomy" id="125288"/>
    <lineage>
        <taxon>Bacteria</taxon>
        <taxon>Bacillati</taxon>
        <taxon>Actinomycetota</taxon>
        <taxon>Actinomycetes</taxon>
        <taxon>Micrococcales</taxon>
        <taxon>Ornithinimicrobiaceae</taxon>
        <taxon>Ornithinimicrobium</taxon>
    </lineage>
</organism>
<dbReference type="Proteomes" id="UP000315133">
    <property type="component" value="Unassembled WGS sequence"/>
</dbReference>
<comment type="similarity">
    <text evidence="3">Belongs to the bacterial histone-like protein family.</text>
</comment>
<dbReference type="PRINTS" id="PR01727">
    <property type="entry name" value="DNABINDINGHU"/>
</dbReference>
<dbReference type="EMBL" id="VFPU01000001">
    <property type="protein sequence ID" value="TQM97291.1"/>
    <property type="molecule type" value="Genomic_DNA"/>
</dbReference>
<dbReference type="GO" id="GO:0030527">
    <property type="term" value="F:structural constituent of chromatin"/>
    <property type="evidence" value="ECO:0007669"/>
    <property type="project" value="InterPro"/>
</dbReference>
<dbReference type="Gene3D" id="4.10.520.10">
    <property type="entry name" value="IHF-like DNA-binding proteins"/>
    <property type="match status" value="1"/>
</dbReference>
<dbReference type="PROSITE" id="PS00045">
    <property type="entry name" value="HISTONE_LIKE"/>
    <property type="match status" value="1"/>
</dbReference>
<dbReference type="GO" id="GO:0005829">
    <property type="term" value="C:cytosol"/>
    <property type="evidence" value="ECO:0007669"/>
    <property type="project" value="TreeGrafter"/>
</dbReference>
<evidence type="ECO:0000256" key="2">
    <source>
        <dbReference type="ARBA" id="ARBA00023125"/>
    </source>
</evidence>
<name>A0A543KQD5_9MICO</name>
<evidence type="ECO:0000256" key="1">
    <source>
        <dbReference type="ARBA" id="ARBA00023067"/>
    </source>
</evidence>